<dbReference type="PANTHER" id="PTHR39156:SF1">
    <property type="entry name" value="RIBONUCLEASE M5"/>
    <property type="match status" value="1"/>
</dbReference>
<evidence type="ECO:0000313" key="2">
    <source>
        <dbReference type="EMBL" id="HIR54569.1"/>
    </source>
</evidence>
<feature type="domain" description="Toprim" evidence="1">
    <location>
        <begin position="5"/>
        <end position="99"/>
    </location>
</feature>
<reference evidence="2" key="1">
    <citation type="submission" date="2020-10" db="EMBL/GenBank/DDBJ databases">
        <authorList>
            <person name="Gilroy R."/>
        </authorList>
    </citation>
    <scope>NUCLEOTIDE SEQUENCE</scope>
    <source>
        <strain evidence="2">ChiGjej3B3-7149</strain>
    </source>
</reference>
<comment type="caution">
    <text evidence="2">The sequence shown here is derived from an EMBL/GenBank/DDBJ whole genome shotgun (WGS) entry which is preliminary data.</text>
</comment>
<evidence type="ECO:0000259" key="1">
    <source>
        <dbReference type="PROSITE" id="PS50880"/>
    </source>
</evidence>
<sequence>MISVKEVIVVEGRYDRNTLSQVFDAVIVETSGFGVFNDREKLALLRRLAEARGLVVLTDSDGAGFVIRNFLKGAIDPALVKQAYIPDIAGRERRKRAPSKEGKLGVEGMKPEVLIEALRRAGATLGGEEPARRAGGITKATLYELGLSGGPGSAEKRRALLKELDLPEKLSANALLDVLNALYTEAELREITGSVPQL</sequence>
<dbReference type="Proteomes" id="UP000824238">
    <property type="component" value="Unassembled WGS sequence"/>
</dbReference>
<reference evidence="2" key="2">
    <citation type="journal article" date="2021" name="PeerJ">
        <title>Extensive microbial diversity within the chicken gut microbiome revealed by metagenomics and culture.</title>
        <authorList>
            <person name="Gilroy R."/>
            <person name="Ravi A."/>
            <person name="Getino M."/>
            <person name="Pursley I."/>
            <person name="Horton D.L."/>
            <person name="Alikhan N.F."/>
            <person name="Baker D."/>
            <person name="Gharbi K."/>
            <person name="Hall N."/>
            <person name="Watson M."/>
            <person name="Adriaenssens E.M."/>
            <person name="Foster-Nyarko E."/>
            <person name="Jarju S."/>
            <person name="Secka A."/>
            <person name="Antonio M."/>
            <person name="Oren A."/>
            <person name="Chaudhuri R.R."/>
            <person name="La Ragione R."/>
            <person name="Hildebrand F."/>
            <person name="Pallen M.J."/>
        </authorList>
    </citation>
    <scope>NUCLEOTIDE SEQUENCE</scope>
    <source>
        <strain evidence="2">ChiGjej3B3-7149</strain>
    </source>
</reference>
<dbReference type="PANTHER" id="PTHR39156">
    <property type="entry name" value="RIBONUCLEASE M5"/>
    <property type="match status" value="1"/>
</dbReference>
<proteinExistence type="predicted"/>
<accession>A0A9D1DKF5</accession>
<dbReference type="Gene3D" id="3.40.1360.10">
    <property type="match status" value="1"/>
</dbReference>
<dbReference type="EMBL" id="DVHH01000078">
    <property type="protein sequence ID" value="HIR54569.1"/>
    <property type="molecule type" value="Genomic_DNA"/>
</dbReference>
<dbReference type="InterPro" id="IPR006171">
    <property type="entry name" value="TOPRIM_dom"/>
</dbReference>
<dbReference type="PROSITE" id="PS50880">
    <property type="entry name" value="TOPRIM"/>
    <property type="match status" value="1"/>
</dbReference>
<protein>
    <submittedName>
        <fullName evidence="2">DUF4093 domain-containing protein</fullName>
    </submittedName>
</protein>
<dbReference type="GO" id="GO:0006364">
    <property type="term" value="P:rRNA processing"/>
    <property type="evidence" value="ECO:0007669"/>
    <property type="project" value="TreeGrafter"/>
</dbReference>
<evidence type="ECO:0000313" key="3">
    <source>
        <dbReference type="Proteomes" id="UP000824238"/>
    </source>
</evidence>
<name>A0A9D1DKF5_9FIRM</name>
<dbReference type="GO" id="GO:0043822">
    <property type="term" value="F:ribonuclease M5 activity"/>
    <property type="evidence" value="ECO:0007669"/>
    <property type="project" value="TreeGrafter"/>
</dbReference>
<gene>
    <name evidence="2" type="ORF">IAD36_03065</name>
</gene>
<organism evidence="2 3">
    <name type="scientific">Candidatus Scatomorpha intestinigallinarum</name>
    <dbReference type="NCBI Taxonomy" id="2840923"/>
    <lineage>
        <taxon>Bacteria</taxon>
        <taxon>Bacillati</taxon>
        <taxon>Bacillota</taxon>
        <taxon>Clostridia</taxon>
        <taxon>Eubacteriales</taxon>
        <taxon>Candidatus Scatomorpha</taxon>
    </lineage>
</organism>
<dbReference type="AlphaFoldDB" id="A0A9D1DKF5"/>
<dbReference type="SUPFAM" id="SSF110455">
    <property type="entry name" value="Toprim domain"/>
    <property type="match status" value="1"/>
</dbReference>
<dbReference type="Pfam" id="PF13331">
    <property type="entry name" value="DUF4093"/>
    <property type="match status" value="1"/>
</dbReference>
<dbReference type="InterPro" id="IPR025156">
    <property type="entry name" value="RNase_M5_C"/>
</dbReference>
<dbReference type="SMART" id="SM00493">
    <property type="entry name" value="TOPRIM"/>
    <property type="match status" value="1"/>
</dbReference>